<dbReference type="InterPro" id="IPR009053">
    <property type="entry name" value="Prefoldin"/>
</dbReference>
<comment type="caution">
    <text evidence="4">The sequence shown here is derived from an EMBL/GenBank/DDBJ whole genome shotgun (WGS) entry which is preliminary data.</text>
</comment>
<organism evidence="4 5">
    <name type="scientific">Hypothenemus hampei</name>
    <name type="common">Coffee berry borer</name>
    <dbReference type="NCBI Taxonomy" id="57062"/>
    <lineage>
        <taxon>Eukaryota</taxon>
        <taxon>Metazoa</taxon>
        <taxon>Ecdysozoa</taxon>
        <taxon>Arthropoda</taxon>
        <taxon>Hexapoda</taxon>
        <taxon>Insecta</taxon>
        <taxon>Pterygota</taxon>
        <taxon>Neoptera</taxon>
        <taxon>Endopterygota</taxon>
        <taxon>Coleoptera</taxon>
        <taxon>Polyphaga</taxon>
        <taxon>Cucujiformia</taxon>
        <taxon>Curculionidae</taxon>
        <taxon>Scolytinae</taxon>
        <taxon>Hypothenemus</taxon>
    </lineage>
</organism>
<sequence>MAQISSTEQPHMKQIDLSTLSIQQLSTLKQQLDQELDVFKDSLTSLKGAQQKFQNSHETLESFNDEIEGKDILVPLSGSIYVPGKLVDTSSVIIDIGTKYYVEKDLPAAKDYFQRKTKFVSEQMEKIQYLGLEKSKIRDAIIEIIQIKLNQQPQA</sequence>
<dbReference type="Gene3D" id="1.10.287.370">
    <property type="match status" value="1"/>
</dbReference>
<evidence type="ECO:0000313" key="5">
    <source>
        <dbReference type="Proteomes" id="UP001566132"/>
    </source>
</evidence>
<gene>
    <name evidence="4" type="ORF">ABEB36_005720</name>
</gene>
<dbReference type="SUPFAM" id="SSF46579">
    <property type="entry name" value="Prefoldin"/>
    <property type="match status" value="1"/>
</dbReference>
<keyword evidence="2" id="KW-0143">Chaperone</keyword>
<protein>
    <recommendedName>
        <fullName evidence="6">Prefoldin subunit 5</fullName>
    </recommendedName>
</protein>
<keyword evidence="3" id="KW-0175">Coiled coil</keyword>
<evidence type="ECO:0000313" key="4">
    <source>
        <dbReference type="EMBL" id="KAL1506336.1"/>
    </source>
</evidence>
<dbReference type="EMBL" id="JBDJPC010000004">
    <property type="protein sequence ID" value="KAL1506336.1"/>
    <property type="molecule type" value="Genomic_DNA"/>
</dbReference>
<dbReference type="Pfam" id="PF02996">
    <property type="entry name" value="Prefoldin"/>
    <property type="match status" value="1"/>
</dbReference>
<evidence type="ECO:0000256" key="1">
    <source>
        <dbReference type="ARBA" id="ARBA00010048"/>
    </source>
</evidence>
<name>A0ABD1EZ65_HYPHA</name>
<evidence type="ECO:0008006" key="6">
    <source>
        <dbReference type="Google" id="ProtNLM"/>
    </source>
</evidence>
<reference evidence="4 5" key="1">
    <citation type="submission" date="2024-05" db="EMBL/GenBank/DDBJ databases">
        <title>Genetic variation in Jamaican populations of the coffee berry borer (Hypothenemus hampei).</title>
        <authorList>
            <person name="Errbii M."/>
            <person name="Myrie A."/>
        </authorList>
    </citation>
    <scope>NUCLEOTIDE SEQUENCE [LARGE SCALE GENOMIC DNA]</scope>
    <source>
        <strain evidence="4">JA-Hopewell-2020-01-JO</strain>
        <tissue evidence="4">Whole body</tissue>
    </source>
</reference>
<feature type="coiled-coil region" evidence="3">
    <location>
        <begin position="22"/>
        <end position="66"/>
    </location>
</feature>
<proteinExistence type="inferred from homology"/>
<comment type="similarity">
    <text evidence="1">Belongs to the prefoldin subunit alpha family.</text>
</comment>
<evidence type="ECO:0000256" key="2">
    <source>
        <dbReference type="ARBA" id="ARBA00023186"/>
    </source>
</evidence>
<dbReference type="NCBIfam" id="TIGR00293">
    <property type="entry name" value="prefoldin subunit alpha"/>
    <property type="match status" value="1"/>
</dbReference>
<dbReference type="PANTHER" id="PTHR12674:SF2">
    <property type="entry name" value="PREFOLDIN SUBUNIT 5"/>
    <property type="match status" value="1"/>
</dbReference>
<dbReference type="InterPro" id="IPR011599">
    <property type="entry name" value="PFD_alpha_archaea"/>
</dbReference>
<dbReference type="FunFam" id="1.10.287.370:FF:000004">
    <property type="entry name" value="Probable prefoldin subunit 5"/>
    <property type="match status" value="1"/>
</dbReference>
<dbReference type="InterPro" id="IPR004127">
    <property type="entry name" value="Prefoldin_subunit_alpha"/>
</dbReference>
<evidence type="ECO:0000256" key="3">
    <source>
        <dbReference type="SAM" id="Coils"/>
    </source>
</evidence>
<dbReference type="Proteomes" id="UP001566132">
    <property type="component" value="Unassembled WGS sequence"/>
</dbReference>
<dbReference type="PANTHER" id="PTHR12674">
    <property type="entry name" value="PREFOLDIN SUBUNIT 5"/>
    <property type="match status" value="1"/>
</dbReference>
<dbReference type="AlphaFoldDB" id="A0ABD1EZ65"/>
<accession>A0ABD1EZ65</accession>
<dbReference type="CDD" id="cd23157">
    <property type="entry name" value="Prefoldin_5"/>
    <property type="match status" value="1"/>
</dbReference>
<keyword evidence="5" id="KW-1185">Reference proteome</keyword>